<dbReference type="RefSeq" id="WP_163083852.1">
    <property type="nucleotide sequence ID" value="NZ_JAAAWN010000003.1"/>
</dbReference>
<protein>
    <submittedName>
        <fullName evidence="1">Uncharacterized protein</fullName>
    </submittedName>
</protein>
<comment type="caution">
    <text evidence="1">The sequence shown here is derived from an EMBL/GenBank/DDBJ whole genome shotgun (WGS) entry which is preliminary data.</text>
</comment>
<gene>
    <name evidence="1" type="ORF">GTH32_03495</name>
</gene>
<keyword evidence="2" id="KW-1185">Reference proteome</keyword>
<name>A0A7X5RJT4_9ALTE</name>
<dbReference type="AlphaFoldDB" id="A0A7X5RJT4"/>
<organism evidence="1 2">
    <name type="scientific">Alteromonas profundi</name>
    <dbReference type="NCBI Taxonomy" id="2696062"/>
    <lineage>
        <taxon>Bacteria</taxon>
        <taxon>Pseudomonadati</taxon>
        <taxon>Pseudomonadota</taxon>
        <taxon>Gammaproteobacteria</taxon>
        <taxon>Alteromonadales</taxon>
        <taxon>Alteromonadaceae</taxon>
        <taxon>Alteromonas/Salinimonas group</taxon>
        <taxon>Alteromonas</taxon>
    </lineage>
</organism>
<evidence type="ECO:0000313" key="1">
    <source>
        <dbReference type="EMBL" id="NDV90258.1"/>
    </source>
</evidence>
<accession>A0A7X5RJT4</accession>
<evidence type="ECO:0000313" key="2">
    <source>
        <dbReference type="Proteomes" id="UP000470213"/>
    </source>
</evidence>
<sequence length="88" mass="9521">MTQRQLKIDMAEGNWMVDIFSKGDDSGVYDLISPTSHASVDLRADDIHGFRYSLTGPQGTPFKITLDDTVIAEGSIDNTESQSGSGVI</sequence>
<dbReference type="EMBL" id="JAAAWN010000003">
    <property type="protein sequence ID" value="NDV90258.1"/>
    <property type="molecule type" value="Genomic_DNA"/>
</dbReference>
<dbReference type="Proteomes" id="UP000470213">
    <property type="component" value="Unassembled WGS sequence"/>
</dbReference>
<reference evidence="1 2" key="1">
    <citation type="submission" date="2020-01" db="EMBL/GenBank/DDBJ databases">
        <authorList>
            <person name="Chen J."/>
            <person name="Zhu S."/>
            <person name="Yang J."/>
        </authorList>
    </citation>
    <scope>NUCLEOTIDE SEQUENCE [LARGE SCALE GENOMIC DNA]</scope>
    <source>
        <strain evidence="1 2">345S023</strain>
    </source>
</reference>
<proteinExistence type="predicted"/>